<dbReference type="SUPFAM" id="SSF55874">
    <property type="entry name" value="ATPase domain of HSP90 chaperone/DNA topoisomerase II/histidine kinase"/>
    <property type="match status" value="1"/>
</dbReference>
<dbReference type="PANTHER" id="PTHR35526:SF3">
    <property type="entry name" value="ANTI-SIGMA-F FACTOR RSBW"/>
    <property type="match status" value="1"/>
</dbReference>
<dbReference type="CDD" id="cd16936">
    <property type="entry name" value="HATPase_RsbW-like"/>
    <property type="match status" value="1"/>
</dbReference>
<keyword evidence="4" id="KW-1185">Reference proteome</keyword>
<dbReference type="Gene3D" id="3.30.565.10">
    <property type="entry name" value="Histidine kinase-like ATPase, C-terminal domain"/>
    <property type="match status" value="1"/>
</dbReference>
<keyword evidence="1" id="KW-0418">Kinase</keyword>
<dbReference type="Proteomes" id="UP001500618">
    <property type="component" value="Unassembled WGS sequence"/>
</dbReference>
<name>A0ABP4U2R2_9ACTN</name>
<keyword evidence="1" id="KW-0808">Transferase</keyword>
<dbReference type="InterPro" id="IPR050267">
    <property type="entry name" value="Anti-sigma-factor_SerPK"/>
</dbReference>
<sequence length="158" mass="17040">MRVLHSATVVHADGRPLTSTSIDPLTDAGPVGRLTTGWTAASPARLTRIRRRLLTWATATDLRSGQIDALVLASYEALANVVDHAYGTLPPLRPDLLLEAEVAGDHVTVAVSDHGRWEQPAARPGARGHGLILMRKLSDDLSIRTTATGTVVRMCWHL</sequence>
<gene>
    <name evidence="3" type="ORF">GCM10009765_52120</name>
</gene>
<reference evidence="4" key="1">
    <citation type="journal article" date="2019" name="Int. J. Syst. Evol. Microbiol.">
        <title>The Global Catalogue of Microorganisms (GCM) 10K type strain sequencing project: providing services to taxonomists for standard genome sequencing and annotation.</title>
        <authorList>
            <consortium name="The Broad Institute Genomics Platform"/>
            <consortium name="The Broad Institute Genome Sequencing Center for Infectious Disease"/>
            <person name="Wu L."/>
            <person name="Ma J."/>
        </authorList>
    </citation>
    <scope>NUCLEOTIDE SEQUENCE [LARGE SCALE GENOMIC DNA]</scope>
    <source>
        <strain evidence="4">JCM 14718</strain>
    </source>
</reference>
<dbReference type="Pfam" id="PF13581">
    <property type="entry name" value="HATPase_c_2"/>
    <property type="match status" value="1"/>
</dbReference>
<comment type="caution">
    <text evidence="3">The sequence shown here is derived from an EMBL/GenBank/DDBJ whole genome shotgun (WGS) entry which is preliminary data.</text>
</comment>
<organism evidence="3 4">
    <name type="scientific">Fodinicola feengrottensis</name>
    <dbReference type="NCBI Taxonomy" id="435914"/>
    <lineage>
        <taxon>Bacteria</taxon>
        <taxon>Bacillati</taxon>
        <taxon>Actinomycetota</taxon>
        <taxon>Actinomycetes</taxon>
        <taxon>Mycobacteriales</taxon>
        <taxon>Fodinicola</taxon>
    </lineage>
</organism>
<evidence type="ECO:0000313" key="4">
    <source>
        <dbReference type="Proteomes" id="UP001500618"/>
    </source>
</evidence>
<feature type="domain" description="Histidine kinase/HSP90-like ATPase" evidence="2">
    <location>
        <begin position="40"/>
        <end position="156"/>
    </location>
</feature>
<evidence type="ECO:0000259" key="2">
    <source>
        <dbReference type="Pfam" id="PF13581"/>
    </source>
</evidence>
<keyword evidence="1" id="KW-0723">Serine/threonine-protein kinase</keyword>
<evidence type="ECO:0000256" key="1">
    <source>
        <dbReference type="ARBA" id="ARBA00022527"/>
    </source>
</evidence>
<proteinExistence type="predicted"/>
<evidence type="ECO:0000313" key="3">
    <source>
        <dbReference type="EMBL" id="GAA1696446.1"/>
    </source>
</evidence>
<dbReference type="PANTHER" id="PTHR35526">
    <property type="entry name" value="ANTI-SIGMA-F FACTOR RSBW-RELATED"/>
    <property type="match status" value="1"/>
</dbReference>
<dbReference type="InterPro" id="IPR036890">
    <property type="entry name" value="HATPase_C_sf"/>
</dbReference>
<dbReference type="InterPro" id="IPR003594">
    <property type="entry name" value="HATPase_dom"/>
</dbReference>
<protein>
    <recommendedName>
        <fullName evidence="2">Histidine kinase/HSP90-like ATPase domain-containing protein</fullName>
    </recommendedName>
</protein>
<dbReference type="EMBL" id="BAAANY010000020">
    <property type="protein sequence ID" value="GAA1696446.1"/>
    <property type="molecule type" value="Genomic_DNA"/>
</dbReference>
<dbReference type="RefSeq" id="WP_344313082.1">
    <property type="nucleotide sequence ID" value="NZ_BAAANY010000020.1"/>
</dbReference>
<accession>A0ABP4U2R2</accession>